<dbReference type="Pfam" id="PF00107">
    <property type="entry name" value="ADH_zinc_N"/>
    <property type="match status" value="1"/>
</dbReference>
<reference evidence="2 3" key="1">
    <citation type="submission" date="2020-08" db="EMBL/GenBank/DDBJ databases">
        <title>Genome sequence of Diaphorobacter aerolatus KACC 16536T.</title>
        <authorList>
            <person name="Hyun D.-W."/>
            <person name="Bae J.-W."/>
        </authorList>
    </citation>
    <scope>NUCLEOTIDE SEQUENCE [LARGE SCALE GENOMIC DNA]</scope>
    <source>
        <strain evidence="2 3">KACC 16536</strain>
    </source>
</reference>
<dbReference type="SMART" id="SM00829">
    <property type="entry name" value="PKS_ER"/>
    <property type="match status" value="1"/>
</dbReference>
<dbReference type="KEGG" id="daer:H9K75_03750"/>
<dbReference type="InterPro" id="IPR013149">
    <property type="entry name" value="ADH-like_C"/>
</dbReference>
<dbReference type="Gene3D" id="3.40.50.720">
    <property type="entry name" value="NAD(P)-binding Rossmann-like Domain"/>
    <property type="match status" value="1"/>
</dbReference>
<dbReference type="Gene3D" id="3.90.180.10">
    <property type="entry name" value="Medium-chain alcohol dehydrogenases, catalytic domain"/>
    <property type="match status" value="1"/>
</dbReference>
<dbReference type="InterPro" id="IPR052585">
    <property type="entry name" value="Lipid_raft_assoc_Zn_ADH"/>
</dbReference>
<gene>
    <name evidence="2" type="ORF">H9K75_03750</name>
</gene>
<dbReference type="GO" id="GO:0016491">
    <property type="term" value="F:oxidoreductase activity"/>
    <property type="evidence" value="ECO:0007669"/>
    <property type="project" value="InterPro"/>
</dbReference>
<dbReference type="InterPro" id="IPR013154">
    <property type="entry name" value="ADH-like_N"/>
</dbReference>
<keyword evidence="3" id="KW-1185">Reference proteome</keyword>
<proteinExistence type="predicted"/>
<accession>A0A7H0GLR0</accession>
<dbReference type="PANTHER" id="PTHR43482">
    <property type="entry name" value="PROTEIN AST1-RELATED"/>
    <property type="match status" value="1"/>
</dbReference>
<dbReference type="Pfam" id="PF08240">
    <property type="entry name" value="ADH_N"/>
    <property type="match status" value="1"/>
</dbReference>
<dbReference type="Proteomes" id="UP000516028">
    <property type="component" value="Chromosome"/>
</dbReference>
<dbReference type="SUPFAM" id="SSF51735">
    <property type="entry name" value="NAD(P)-binding Rossmann-fold domains"/>
    <property type="match status" value="1"/>
</dbReference>
<name>A0A7H0GLR0_9BURK</name>
<evidence type="ECO:0000259" key="1">
    <source>
        <dbReference type="SMART" id="SM00829"/>
    </source>
</evidence>
<evidence type="ECO:0000313" key="2">
    <source>
        <dbReference type="EMBL" id="QNP49226.1"/>
    </source>
</evidence>
<organism evidence="2 3">
    <name type="scientific">Diaphorobacter aerolatus</name>
    <dbReference type="NCBI Taxonomy" id="1288495"/>
    <lineage>
        <taxon>Bacteria</taxon>
        <taxon>Pseudomonadati</taxon>
        <taxon>Pseudomonadota</taxon>
        <taxon>Betaproteobacteria</taxon>
        <taxon>Burkholderiales</taxon>
        <taxon>Comamonadaceae</taxon>
        <taxon>Diaphorobacter</taxon>
    </lineage>
</organism>
<protein>
    <submittedName>
        <fullName evidence="2">NADP-dependent oxidoreductase</fullName>
    </submittedName>
</protein>
<dbReference type="InterPro" id="IPR011032">
    <property type="entry name" value="GroES-like_sf"/>
</dbReference>
<dbReference type="CDD" id="cd05289">
    <property type="entry name" value="MDR_like_2"/>
    <property type="match status" value="1"/>
</dbReference>
<dbReference type="PANTHER" id="PTHR43482:SF1">
    <property type="entry name" value="PROTEIN AST1-RELATED"/>
    <property type="match status" value="1"/>
</dbReference>
<evidence type="ECO:0000313" key="3">
    <source>
        <dbReference type="Proteomes" id="UP000516028"/>
    </source>
</evidence>
<dbReference type="InterPro" id="IPR020843">
    <property type="entry name" value="ER"/>
</dbReference>
<dbReference type="InterPro" id="IPR036291">
    <property type="entry name" value="NAD(P)-bd_dom_sf"/>
</dbReference>
<dbReference type="EMBL" id="CP060783">
    <property type="protein sequence ID" value="QNP49226.1"/>
    <property type="molecule type" value="Genomic_DNA"/>
</dbReference>
<sequence length="319" mass="33352">MQIIDGCSSMFVHLLMGDAMQSTVMIAKTYGQADVLEFLSVELPPLAVGMARIQVRAAGINPIDARRMTGEFRHAALPQTFGTEFAGEILEINMPENAKWSVGDAVLGSGGAFTHASVIDVPVGNLVAKPPAMSWEVAGSLAGVAQTAMTILNEVGKVRSLLVHGASGGVGSITVQLARERGMTVVATASASNQDYLRSLGAVPVVYGAGLTERLKAAHPQPFDASIDMSGTEEATQASLATVVSGGFMGSIAGRKLSSPLIKAVWVQRNPANLQHVADGVAAGRFSWTVSKTYPFAQARAAYLAILEGHSRGKTALMF</sequence>
<dbReference type="RefSeq" id="WP_187724818.1">
    <property type="nucleotide sequence ID" value="NZ_CP060783.1"/>
</dbReference>
<dbReference type="SUPFAM" id="SSF50129">
    <property type="entry name" value="GroES-like"/>
    <property type="match status" value="1"/>
</dbReference>
<dbReference type="AlphaFoldDB" id="A0A7H0GLR0"/>
<feature type="domain" description="Enoyl reductase (ER)" evidence="1">
    <location>
        <begin position="31"/>
        <end position="317"/>
    </location>
</feature>